<dbReference type="RefSeq" id="WP_015704497.1">
    <property type="nucleotide sequence ID" value="NC_015663.1"/>
</dbReference>
<comment type="catalytic activity">
    <reaction evidence="6">
        <text>(S)-2-hydroxyglutarate + a quinone = a quinol + 2-oxoglutarate</text>
        <dbReference type="Rhea" id="RHEA:58664"/>
        <dbReference type="ChEBI" id="CHEBI:16782"/>
        <dbReference type="ChEBI" id="CHEBI:16810"/>
        <dbReference type="ChEBI" id="CHEBI:24646"/>
        <dbReference type="ChEBI" id="CHEBI:132124"/>
        <dbReference type="EC" id="1.1.5.13"/>
    </reaction>
</comment>
<dbReference type="OrthoDB" id="9801699at2"/>
<organism evidence="8 9">
    <name type="scientific">Klebsiella aerogenes (strain ATCC 13048 / DSM 30053 / CCUG 1429 / JCM 1235 / KCTC 2190 / NBRC 13534 / NCIMB 10102 / NCTC 10006 / CDC 819-56)</name>
    <name type="common">Enterobacter aerogenes</name>
    <dbReference type="NCBI Taxonomy" id="1028307"/>
    <lineage>
        <taxon>Bacteria</taxon>
        <taxon>Pseudomonadati</taxon>
        <taxon>Pseudomonadota</taxon>
        <taxon>Gammaproteobacteria</taxon>
        <taxon>Enterobacterales</taxon>
        <taxon>Enterobacteriaceae</taxon>
        <taxon>Klebsiella/Raoultella group</taxon>
        <taxon>Klebsiella</taxon>
    </lineage>
</organism>
<dbReference type="Gene3D" id="3.50.50.60">
    <property type="entry name" value="FAD/NAD(P)-binding domain"/>
    <property type="match status" value="1"/>
</dbReference>
<dbReference type="NCBIfam" id="NF008726">
    <property type="entry name" value="PRK11728.1"/>
    <property type="match status" value="1"/>
</dbReference>
<dbReference type="KEGG" id="eae:EAE_12080"/>
<accession>A0A0H3FPE5</accession>
<keyword evidence="6" id="KW-0813">Transport</keyword>
<keyword evidence="9" id="KW-1185">Reference proteome</keyword>
<evidence type="ECO:0000256" key="1">
    <source>
        <dbReference type="ARBA" id="ARBA00001974"/>
    </source>
</evidence>
<evidence type="ECO:0000313" key="9">
    <source>
        <dbReference type="Proteomes" id="UP000008881"/>
    </source>
</evidence>
<keyword evidence="6" id="KW-1003">Cell membrane</keyword>
<evidence type="ECO:0000313" key="8">
    <source>
        <dbReference type="EMBL" id="AEG97330.1"/>
    </source>
</evidence>
<keyword evidence="6" id="KW-0472">Membrane</keyword>
<sequence>MYDFVIIGGGIIGMSTAMQLIEIYPDARIALLEKESGPACHQTGHNSGVIHAGVYYTPGSLKAQFCLAGNRATKAFCEQNAIRYDVCGKMLVATSPLEMERMRALWDRTAANGLQREWLSASELREREPNISGLGGIFVPSSGIVSYREVAAAMAKIFESKGGTIVYDAEVSALKEHASGVVVHTRQGGEYEASTLITCSGLMADRLVKMIGVDPGFIICPFRGEYFQLAPQHNQIVNHLIYPIPDPAMPFLGVHLTRMIDGSVTVGPNAVLALKREGYRKRDISLTDTLEILTSPGIRRVLQNNLRSGLGEMKNSLCRSGYLRLVQKYCPSLTLSDLRPWPAGVRAQAVSPQGKLIDDFLFVTTARSIHTCNAPSPAATSAIPIGAHIVSKVQTLLASQSNPGRTLRAARSVETLHAAFTR</sequence>
<dbReference type="GeneID" id="93310598"/>
<dbReference type="InterPro" id="IPR030862">
    <property type="entry name" value="L2HG_DH_bact"/>
</dbReference>
<keyword evidence="6" id="KW-0249">Electron transport</keyword>
<evidence type="ECO:0000259" key="7">
    <source>
        <dbReference type="Pfam" id="PF01266"/>
    </source>
</evidence>
<dbReference type="EMBL" id="CP002824">
    <property type="protein sequence ID" value="AEG97330.1"/>
    <property type="molecule type" value="Genomic_DNA"/>
</dbReference>
<dbReference type="Pfam" id="PF01266">
    <property type="entry name" value="DAO"/>
    <property type="match status" value="1"/>
</dbReference>
<reference evidence="8 9" key="1">
    <citation type="journal article" date="2012" name="J. Bacteriol.">
        <title>Complete genome sequence of Enterobacter aerogenes KCTC 2190.</title>
        <authorList>
            <person name="Shin S.H."/>
            <person name="Kim S."/>
            <person name="Kim J.Y."/>
            <person name="Lee S."/>
            <person name="Um Y."/>
            <person name="Oh M.K."/>
            <person name="Kim Y.R."/>
            <person name="Lee J."/>
            <person name="Yang K.S."/>
        </authorList>
    </citation>
    <scope>NUCLEOTIDE SEQUENCE [LARGE SCALE GENOMIC DNA]</scope>
    <source>
        <strain evidence="8 9">KCTC 2190</strain>
    </source>
</reference>
<feature type="domain" description="FAD dependent oxidoreductase" evidence="7">
    <location>
        <begin position="3"/>
        <end position="389"/>
    </location>
</feature>
<dbReference type="Proteomes" id="UP000008881">
    <property type="component" value="Chromosome"/>
</dbReference>
<dbReference type="PATRIC" id="fig|1028307.3.peg.2412"/>
<evidence type="ECO:0000256" key="6">
    <source>
        <dbReference type="HAMAP-Rule" id="MF_00990"/>
    </source>
</evidence>
<proteinExistence type="inferred from homology"/>
<dbReference type="InterPro" id="IPR006076">
    <property type="entry name" value="FAD-dep_OxRdtase"/>
</dbReference>
<name>A0A0H3FPE5_KLEAK</name>
<evidence type="ECO:0000256" key="5">
    <source>
        <dbReference type="ARBA" id="ARBA00037941"/>
    </source>
</evidence>
<dbReference type="GO" id="GO:0050660">
    <property type="term" value="F:flavin adenine dinucleotide binding"/>
    <property type="evidence" value="ECO:0007669"/>
    <property type="project" value="UniProtKB-UniRule"/>
</dbReference>
<keyword evidence="6" id="KW-0997">Cell inner membrane</keyword>
<comment type="function">
    <text evidence="6">Catalyzes the dehydrogenation of L-2-hydroxyglutarate (L2HG) to alpha-ketoglutarate and couples to the respiratory chain by feeding electrons from the reaction into the membrane quinone pool. Functions in a L-lysine degradation pathway that proceeds via cadaverine, glutarate and L-2-hydroxyglutarate.</text>
</comment>
<comment type="similarity">
    <text evidence="5 6">Belongs to the L2HGDH family.</text>
</comment>
<evidence type="ECO:0000256" key="4">
    <source>
        <dbReference type="ARBA" id="ARBA00023002"/>
    </source>
</evidence>
<dbReference type="Gene3D" id="3.30.9.10">
    <property type="entry name" value="D-Amino Acid Oxidase, subunit A, domain 2"/>
    <property type="match status" value="1"/>
</dbReference>
<keyword evidence="4 6" id="KW-0560">Oxidoreductase</keyword>
<dbReference type="GO" id="GO:0140696">
    <property type="term" value="F:(S)-2-hydroxyglutarate dehydrogenase (quinone) activity"/>
    <property type="evidence" value="ECO:0007669"/>
    <property type="project" value="UniProtKB-EC"/>
</dbReference>
<keyword evidence="2 6" id="KW-0285">Flavoprotein</keyword>
<comment type="cofactor">
    <cofactor evidence="1 6">
        <name>FAD</name>
        <dbReference type="ChEBI" id="CHEBI:57692"/>
    </cofactor>
</comment>
<dbReference type="PANTHER" id="PTHR43104">
    <property type="entry name" value="L-2-HYDROXYGLUTARATE DEHYDROGENASE, MITOCHONDRIAL"/>
    <property type="match status" value="1"/>
</dbReference>
<dbReference type="SUPFAM" id="SSF51905">
    <property type="entry name" value="FAD/NAD(P)-binding domain"/>
    <property type="match status" value="1"/>
</dbReference>
<dbReference type="GO" id="GO:0019477">
    <property type="term" value="P:L-lysine catabolic process"/>
    <property type="evidence" value="ECO:0007669"/>
    <property type="project" value="UniProtKB-UniRule"/>
</dbReference>
<dbReference type="HOGENOM" id="CLU_024775_0_1_6"/>
<evidence type="ECO:0000256" key="2">
    <source>
        <dbReference type="ARBA" id="ARBA00022630"/>
    </source>
</evidence>
<dbReference type="EC" id="1.1.5.13" evidence="6"/>
<gene>
    <name evidence="6" type="primary">lhgD</name>
    <name evidence="8" type="ordered locus">EAE_12080</name>
</gene>
<comment type="pathway">
    <text evidence="6">Amino-acid degradation.</text>
</comment>
<dbReference type="PANTHER" id="PTHR43104:SF2">
    <property type="entry name" value="L-2-HYDROXYGLUTARATE DEHYDROGENASE, MITOCHONDRIAL"/>
    <property type="match status" value="1"/>
</dbReference>
<dbReference type="HAMAP" id="MF_00990">
    <property type="entry name" value="L_hydroxyglutarate_dehydrogenase"/>
    <property type="match status" value="1"/>
</dbReference>
<dbReference type="eggNOG" id="COG0579">
    <property type="taxonomic scope" value="Bacteria"/>
</dbReference>
<comment type="subcellular location">
    <subcellularLocation>
        <location evidence="6">Cell inner membrane</location>
    </subcellularLocation>
</comment>
<dbReference type="InterPro" id="IPR036188">
    <property type="entry name" value="FAD/NAD-bd_sf"/>
</dbReference>
<protein>
    <recommendedName>
        <fullName evidence="6">L-2-hydroxyglutarate dehydrogenase</fullName>
        <shortName evidence="6">L2HG dehydrogenase</shortName>
        <ecNumber evidence="6">1.1.5.13</ecNumber>
    </recommendedName>
    <alternativeName>
        <fullName evidence="6">L2HG:quinone oxidoreductase</fullName>
    </alternativeName>
</protein>
<dbReference type="GO" id="GO:0005737">
    <property type="term" value="C:cytoplasm"/>
    <property type="evidence" value="ECO:0007669"/>
    <property type="project" value="TreeGrafter"/>
</dbReference>
<dbReference type="AlphaFoldDB" id="A0A0H3FPE5"/>
<keyword evidence="3 6" id="KW-0274">FAD</keyword>
<dbReference type="GO" id="GO:0005886">
    <property type="term" value="C:plasma membrane"/>
    <property type="evidence" value="ECO:0007669"/>
    <property type="project" value="UniProtKB-SubCell"/>
</dbReference>
<evidence type="ECO:0000256" key="3">
    <source>
        <dbReference type="ARBA" id="ARBA00022827"/>
    </source>
</evidence>